<name>A0ABV5FVM2_9MICC</name>
<accession>A0ABV5FVM2</accession>
<reference evidence="1 2" key="1">
    <citation type="submission" date="2024-09" db="EMBL/GenBank/DDBJ databases">
        <authorList>
            <person name="Sun Q."/>
            <person name="Mori K."/>
        </authorList>
    </citation>
    <scope>NUCLEOTIDE SEQUENCE [LARGE SCALE GENOMIC DNA]</scope>
    <source>
        <strain evidence="1 2">CCM 7609</strain>
    </source>
</reference>
<protein>
    <recommendedName>
        <fullName evidence="3">Major facilitator superfamily (MFS) profile domain-containing protein</fullName>
    </recommendedName>
</protein>
<evidence type="ECO:0000313" key="2">
    <source>
        <dbReference type="Proteomes" id="UP001589575"/>
    </source>
</evidence>
<sequence>MAAGVGILAGRLCGNFFGDLFGGILGDSFSGRHHRGRPRGV</sequence>
<keyword evidence="2" id="KW-1185">Reference proteome</keyword>
<proteinExistence type="predicted"/>
<dbReference type="EMBL" id="JBHMFI010000001">
    <property type="protein sequence ID" value="MFB9070318.1"/>
    <property type="molecule type" value="Genomic_DNA"/>
</dbReference>
<comment type="caution">
    <text evidence="1">The sequence shown here is derived from an EMBL/GenBank/DDBJ whole genome shotgun (WGS) entry which is preliminary data.</text>
</comment>
<evidence type="ECO:0008006" key="3">
    <source>
        <dbReference type="Google" id="ProtNLM"/>
    </source>
</evidence>
<evidence type="ECO:0000313" key="1">
    <source>
        <dbReference type="EMBL" id="MFB9070318.1"/>
    </source>
</evidence>
<organism evidence="1 2">
    <name type="scientific">Citricoccus parietis</name>
    <dbReference type="NCBI Taxonomy" id="592307"/>
    <lineage>
        <taxon>Bacteria</taxon>
        <taxon>Bacillati</taxon>
        <taxon>Actinomycetota</taxon>
        <taxon>Actinomycetes</taxon>
        <taxon>Micrococcales</taxon>
        <taxon>Micrococcaceae</taxon>
        <taxon>Citricoccus</taxon>
    </lineage>
</organism>
<gene>
    <name evidence="1" type="ORF">ACFFX0_03605</name>
</gene>
<dbReference type="Proteomes" id="UP001589575">
    <property type="component" value="Unassembled WGS sequence"/>
</dbReference>